<sequence length="155" mass="17121">MTPTKKGSPKKTVRSTPTRRSSRNRVFGNQDKDAAEEVVMDSGKENNAEEDVGKKKKASRKYTGKRKEKKRPNFGFSSSGSGPTGSGSQPKSNAARPSVVDPIVEEVDSEEDKEYVYESETFVSPISSDEDGCNVHKWTQHNTGYGYGEVYFELG</sequence>
<feature type="compositionally biased region" description="Basic residues" evidence="1">
    <location>
        <begin position="54"/>
        <end position="72"/>
    </location>
</feature>
<organism evidence="2 3">
    <name type="scientific">Stylosanthes scabra</name>
    <dbReference type="NCBI Taxonomy" id="79078"/>
    <lineage>
        <taxon>Eukaryota</taxon>
        <taxon>Viridiplantae</taxon>
        <taxon>Streptophyta</taxon>
        <taxon>Embryophyta</taxon>
        <taxon>Tracheophyta</taxon>
        <taxon>Spermatophyta</taxon>
        <taxon>Magnoliopsida</taxon>
        <taxon>eudicotyledons</taxon>
        <taxon>Gunneridae</taxon>
        <taxon>Pentapetalae</taxon>
        <taxon>rosids</taxon>
        <taxon>fabids</taxon>
        <taxon>Fabales</taxon>
        <taxon>Fabaceae</taxon>
        <taxon>Papilionoideae</taxon>
        <taxon>50 kb inversion clade</taxon>
        <taxon>dalbergioids sensu lato</taxon>
        <taxon>Dalbergieae</taxon>
        <taxon>Pterocarpus clade</taxon>
        <taxon>Stylosanthes</taxon>
    </lineage>
</organism>
<proteinExistence type="predicted"/>
<keyword evidence="3" id="KW-1185">Reference proteome</keyword>
<dbReference type="EMBL" id="JASCZI010010617">
    <property type="protein sequence ID" value="MED6117922.1"/>
    <property type="molecule type" value="Genomic_DNA"/>
</dbReference>
<evidence type="ECO:0000256" key="1">
    <source>
        <dbReference type="SAM" id="MobiDB-lite"/>
    </source>
</evidence>
<protein>
    <submittedName>
        <fullName evidence="2">Uncharacterized protein</fullName>
    </submittedName>
</protein>
<name>A0ABU6R268_9FABA</name>
<dbReference type="Proteomes" id="UP001341840">
    <property type="component" value="Unassembled WGS sequence"/>
</dbReference>
<feature type="non-terminal residue" evidence="2">
    <location>
        <position position="155"/>
    </location>
</feature>
<comment type="caution">
    <text evidence="2">The sequence shown here is derived from an EMBL/GenBank/DDBJ whole genome shotgun (WGS) entry which is preliminary data.</text>
</comment>
<evidence type="ECO:0000313" key="2">
    <source>
        <dbReference type="EMBL" id="MED6117922.1"/>
    </source>
</evidence>
<reference evidence="2 3" key="1">
    <citation type="journal article" date="2023" name="Plants (Basel)">
        <title>Bridging the Gap: Combining Genomics and Transcriptomics Approaches to Understand Stylosanthes scabra, an Orphan Legume from the Brazilian Caatinga.</title>
        <authorList>
            <person name="Ferreira-Neto J.R.C."/>
            <person name="da Silva M.D."/>
            <person name="Binneck E."/>
            <person name="de Melo N.F."/>
            <person name="da Silva R.H."/>
            <person name="de Melo A.L.T.M."/>
            <person name="Pandolfi V."/>
            <person name="Bustamante F.O."/>
            <person name="Brasileiro-Vidal A.C."/>
            <person name="Benko-Iseppon A.M."/>
        </authorList>
    </citation>
    <scope>NUCLEOTIDE SEQUENCE [LARGE SCALE GENOMIC DNA]</scope>
    <source>
        <tissue evidence="2">Leaves</tissue>
    </source>
</reference>
<evidence type="ECO:0000313" key="3">
    <source>
        <dbReference type="Proteomes" id="UP001341840"/>
    </source>
</evidence>
<feature type="region of interest" description="Disordered" evidence="1">
    <location>
        <begin position="1"/>
        <end position="116"/>
    </location>
</feature>
<feature type="compositionally biased region" description="Acidic residues" evidence="1">
    <location>
        <begin position="103"/>
        <end position="113"/>
    </location>
</feature>
<gene>
    <name evidence="2" type="ORF">PIB30_114565</name>
</gene>
<feature type="compositionally biased region" description="Basic and acidic residues" evidence="1">
    <location>
        <begin position="42"/>
        <end position="53"/>
    </location>
</feature>
<accession>A0ABU6R268</accession>